<dbReference type="GO" id="GO:0030288">
    <property type="term" value="C:outer membrane-bounded periplasmic space"/>
    <property type="evidence" value="ECO:0007669"/>
    <property type="project" value="InterPro"/>
</dbReference>
<keyword evidence="1 2" id="KW-0732">Signal</keyword>
<keyword evidence="3" id="KW-0675">Receptor</keyword>
<dbReference type="CDD" id="cd13669">
    <property type="entry name" value="PBP2_TRAP_TM0322_like"/>
    <property type="match status" value="1"/>
</dbReference>
<dbReference type="InterPro" id="IPR038404">
    <property type="entry name" value="TRAP_DctP_sf"/>
</dbReference>
<feature type="chain" id="PRO_5038795554" evidence="2">
    <location>
        <begin position="31"/>
        <end position="330"/>
    </location>
</feature>
<dbReference type="Pfam" id="PF03480">
    <property type="entry name" value="DctP"/>
    <property type="match status" value="1"/>
</dbReference>
<comment type="caution">
    <text evidence="3">The sequence shown here is derived from an EMBL/GenBank/DDBJ whole genome shotgun (WGS) entry which is preliminary data.</text>
</comment>
<dbReference type="PIRSF" id="PIRSF006470">
    <property type="entry name" value="DctB"/>
    <property type="match status" value="1"/>
</dbReference>
<organism evidence="3 4">
    <name type="scientific">Halanaerobium saccharolyticum</name>
    <dbReference type="NCBI Taxonomy" id="43595"/>
    <lineage>
        <taxon>Bacteria</taxon>
        <taxon>Bacillati</taxon>
        <taxon>Bacillota</taxon>
        <taxon>Clostridia</taxon>
        <taxon>Halanaerobiales</taxon>
        <taxon>Halanaerobiaceae</taxon>
        <taxon>Halanaerobium</taxon>
    </lineage>
</organism>
<dbReference type="AlphaFoldDB" id="A0A4R7YW45"/>
<evidence type="ECO:0000313" key="4">
    <source>
        <dbReference type="Proteomes" id="UP000294697"/>
    </source>
</evidence>
<dbReference type="GO" id="GO:0055085">
    <property type="term" value="P:transmembrane transport"/>
    <property type="evidence" value="ECO:0007669"/>
    <property type="project" value="InterPro"/>
</dbReference>
<dbReference type="NCBIfam" id="TIGR00787">
    <property type="entry name" value="dctP"/>
    <property type="match status" value="1"/>
</dbReference>
<evidence type="ECO:0000256" key="1">
    <source>
        <dbReference type="ARBA" id="ARBA00022729"/>
    </source>
</evidence>
<dbReference type="InterPro" id="IPR004682">
    <property type="entry name" value="TRAP_DctP"/>
</dbReference>
<sequence>MKNKNLLKSSLLVLVSILALSLVFSPALLAQEHTLNIGMAVGETNPMYKGAMRLKENVEERTDGNLEIRVFPNSQLGSTDDLQEQAKMGANVAVITDAGRLADVLPEIGILNAPYIATNYEDVRRIVLSDMFRDLSNQLTEDNYKVLSFNWYQGARHFLTNTRVEVPADLNGQKIRTPGSEVWRKSVAAMGATPTPLAWSEVYPGIQQGVIDGAEAQHTATYGSSLYEVIDYINKTGHFQLMTGLVVGTRWFNSLPEDYQNIVMEESINAGDYASELTIELGEEYEAEMEEMGVTIVEPNIEAFVESVQGVYEELGYNELKEQIQNEVLN</sequence>
<accession>A0A4R7YW45</accession>
<evidence type="ECO:0000256" key="2">
    <source>
        <dbReference type="SAM" id="SignalP"/>
    </source>
</evidence>
<dbReference type="OrthoDB" id="9815946at2"/>
<dbReference type="PANTHER" id="PTHR33376:SF3">
    <property type="entry name" value="C4-DICARBOXYLATE-BINDING PROTEIN"/>
    <property type="match status" value="1"/>
</dbReference>
<proteinExistence type="predicted"/>
<name>A0A4R7YW45_9FIRM</name>
<dbReference type="Gene3D" id="3.40.190.170">
    <property type="entry name" value="Bacterial extracellular solute-binding protein, family 7"/>
    <property type="match status" value="1"/>
</dbReference>
<dbReference type="PANTHER" id="PTHR33376">
    <property type="match status" value="1"/>
</dbReference>
<dbReference type="RefSeq" id="WP_111572620.1">
    <property type="nucleotide sequence ID" value="NZ_QLME01000016.1"/>
</dbReference>
<protein>
    <submittedName>
        <fullName evidence="3">Tripartite ATP-independent transporter DctP family solute receptor</fullName>
    </submittedName>
</protein>
<dbReference type="NCBIfam" id="NF037995">
    <property type="entry name" value="TRAP_S1"/>
    <property type="match status" value="1"/>
</dbReference>
<dbReference type="Proteomes" id="UP000294697">
    <property type="component" value="Unassembled WGS sequence"/>
</dbReference>
<dbReference type="InterPro" id="IPR018389">
    <property type="entry name" value="DctP_fam"/>
</dbReference>
<feature type="signal peptide" evidence="2">
    <location>
        <begin position="1"/>
        <end position="30"/>
    </location>
</feature>
<gene>
    <name evidence="3" type="ORF">C8C77_1177</name>
</gene>
<dbReference type="EMBL" id="SODA01000017">
    <property type="protein sequence ID" value="TDW02080.1"/>
    <property type="molecule type" value="Genomic_DNA"/>
</dbReference>
<evidence type="ECO:0000313" key="3">
    <source>
        <dbReference type="EMBL" id="TDW02080.1"/>
    </source>
</evidence>
<reference evidence="3 4" key="1">
    <citation type="submission" date="2019-03" db="EMBL/GenBank/DDBJ databases">
        <title>Subsurface microbial communities from deep shales in Ohio and West Virginia, USA.</title>
        <authorList>
            <person name="Wrighton K."/>
        </authorList>
    </citation>
    <scope>NUCLEOTIDE SEQUENCE [LARGE SCALE GENOMIC DNA]</scope>
    <source>
        <strain evidence="3 4">MSL9.2</strain>
    </source>
</reference>